<dbReference type="FunCoup" id="A0A1Q3DEL3">
    <property type="interactions" value="249"/>
</dbReference>
<feature type="transmembrane region" description="Helical" evidence="4">
    <location>
        <begin position="6"/>
        <end position="24"/>
    </location>
</feature>
<evidence type="ECO:0000256" key="2">
    <source>
        <dbReference type="RuleBase" id="RU361260"/>
    </source>
</evidence>
<feature type="compositionally biased region" description="Basic and acidic residues" evidence="3">
    <location>
        <begin position="900"/>
        <end position="912"/>
    </location>
</feature>
<dbReference type="PROSITE" id="PS51444">
    <property type="entry name" value="FH2"/>
    <property type="match status" value="1"/>
</dbReference>
<feature type="compositionally biased region" description="Pro residues" evidence="3">
    <location>
        <begin position="374"/>
        <end position="396"/>
    </location>
</feature>
<dbReference type="GO" id="GO:0051015">
    <property type="term" value="F:actin filament binding"/>
    <property type="evidence" value="ECO:0007669"/>
    <property type="project" value="InterPro"/>
</dbReference>
<organism evidence="6 7">
    <name type="scientific">Cephalotus follicularis</name>
    <name type="common">Albany pitcher plant</name>
    <dbReference type="NCBI Taxonomy" id="3775"/>
    <lineage>
        <taxon>Eukaryota</taxon>
        <taxon>Viridiplantae</taxon>
        <taxon>Streptophyta</taxon>
        <taxon>Embryophyta</taxon>
        <taxon>Tracheophyta</taxon>
        <taxon>Spermatophyta</taxon>
        <taxon>Magnoliopsida</taxon>
        <taxon>eudicotyledons</taxon>
        <taxon>Gunneridae</taxon>
        <taxon>Pentapetalae</taxon>
        <taxon>rosids</taxon>
        <taxon>fabids</taxon>
        <taxon>Oxalidales</taxon>
        <taxon>Cephalotaceae</taxon>
        <taxon>Cephalotus</taxon>
    </lineage>
</organism>
<gene>
    <name evidence="6" type="ORF">CFOL_v3_34330</name>
</gene>
<dbReference type="AlphaFoldDB" id="A0A1Q3DEL3"/>
<dbReference type="Pfam" id="PF02181">
    <property type="entry name" value="FH2"/>
    <property type="match status" value="1"/>
</dbReference>
<dbReference type="Proteomes" id="UP000187406">
    <property type="component" value="Unassembled WGS sequence"/>
</dbReference>
<dbReference type="InterPro" id="IPR042201">
    <property type="entry name" value="FH2_Formin_sf"/>
</dbReference>
<dbReference type="OrthoDB" id="1668162at2759"/>
<dbReference type="PANTHER" id="PTHR23213:SF269">
    <property type="entry name" value="FORMIN-LIKE PROTEIN 5"/>
    <property type="match status" value="1"/>
</dbReference>
<comment type="similarity">
    <text evidence="1">Belongs to the formin-like family. Class-I subfamily.</text>
</comment>
<dbReference type="InParanoid" id="A0A1Q3DEL3"/>
<feature type="domain" description="FH2" evidence="5">
    <location>
        <begin position="485"/>
        <end position="916"/>
    </location>
</feature>
<sequence length="952" mass="103783">MGVIKRSWFMVLVIILYIPLIASFRHGKSTEESFLSQLVDPITGEVHDDMAEVLWMSCKLELIHLKEVAKEFDLCSLEETSTSTDEVGSKSRSPAKETIQKLINVLHPQLMRTFLDCIRKNNLLFEFSGEGCPKIWFTKFSESYSRPDTFRRNLGSISGAPAPAPVPTAGSPDFVPSGSQAPESQTPASLPPITFFPPKSNGSSPPSPASETSHESSDSTSSVDDKKSNHKTVIIAVVVTAVVTFVIAALLFLCCSGLHKTGFGAKRNDESPLLCLSLSDHCVSSSHKSFSLGDTIKEQVHANQLYNSNSSHPKRVSSFDKSNNFRASLDIPPSFSNATKPLDESFDTSSNINAQAPPSFLKPPPGRLGTAPSGLPPLKPPPGRADPLPPEPPTTYKPPSSRGGHPPPPPRPVPPPSLLASSGGAGPPPPPAPKPPGPRPPPPPKIGPAAPRPPPPMAIGSKISLPPLGSKNPSNTASSEGAGCGGDADAPKAKLKPFFWDKVLANPDHSMVWHQIKSGSFQFNEEMIETLFGYTPVDKNKNECRKESSQDSTQQHVQIIDPKKSQNLAILLRALNVTIDEVCDALKEGNELPAELIQTLLKMAPTQDEELKLRLFNGELSQLGPAERFLKALVNIPFAYKRLEALLFMCTLLEEVTATKESFETLEVACKELRNSQLFLKLLEAVLKTGNRMNDGTFRGGAKAFKLDTLLKLSDVKGVDGKTTLLHFVVQEIIRSEGVRASRVARESRSFSSMKSDDLVEEVNHESEDHLRSLGLQVISGLGNQLENVKKAAVLDADSLTGTVAKLGHALSKTREFLNSDMKNIEEESEFLQTLKSFVQNAEVDVMSLLDEEKRIMALVKSTGDYFHGNSGKDEGLHLFVVVRDFLMMLDKVCKEVKEATKKPARTQKKEGPSALSTSNSHQPTPDLPQRLFQQITDRRLNNYSSSSDDES</sequence>
<dbReference type="SMART" id="SM00498">
    <property type="entry name" value="FH2"/>
    <property type="match status" value="1"/>
</dbReference>
<evidence type="ECO:0000313" key="7">
    <source>
        <dbReference type="Proteomes" id="UP000187406"/>
    </source>
</evidence>
<keyword evidence="7" id="KW-1185">Reference proteome</keyword>
<accession>A0A1Q3DEL3</accession>
<evidence type="ECO:0000256" key="1">
    <source>
        <dbReference type="ARBA" id="ARBA00025793"/>
    </source>
</evidence>
<feature type="compositionally biased region" description="Polar residues" evidence="3">
    <location>
        <begin position="177"/>
        <end position="188"/>
    </location>
</feature>
<evidence type="ECO:0000313" key="6">
    <source>
        <dbReference type="EMBL" id="GAV90930.1"/>
    </source>
</evidence>
<feature type="region of interest" description="Disordered" evidence="3">
    <location>
        <begin position="330"/>
        <end position="488"/>
    </location>
</feature>
<feature type="region of interest" description="Disordered" evidence="3">
    <location>
        <begin position="155"/>
        <end position="225"/>
    </location>
</feature>
<dbReference type="EMBL" id="BDDD01006750">
    <property type="protein sequence ID" value="GAV90930.1"/>
    <property type="molecule type" value="Genomic_DNA"/>
</dbReference>
<feature type="compositionally biased region" description="Polar residues" evidence="3">
    <location>
        <begin position="915"/>
        <end position="924"/>
    </location>
</feature>
<feature type="compositionally biased region" description="Pro residues" evidence="3">
    <location>
        <begin position="426"/>
        <end position="457"/>
    </location>
</feature>
<name>A0A1Q3DEL3_CEPFO</name>
<evidence type="ECO:0000256" key="4">
    <source>
        <dbReference type="SAM" id="Phobius"/>
    </source>
</evidence>
<reference evidence="7" key="1">
    <citation type="submission" date="2016-04" db="EMBL/GenBank/DDBJ databases">
        <title>Cephalotus genome sequencing.</title>
        <authorList>
            <person name="Fukushima K."/>
            <person name="Hasebe M."/>
            <person name="Fang X."/>
        </authorList>
    </citation>
    <scope>NUCLEOTIDE SEQUENCE [LARGE SCALE GENOMIC DNA]</scope>
    <source>
        <strain evidence="7">cv. St1</strain>
    </source>
</reference>
<feature type="compositionally biased region" description="Polar residues" evidence="3">
    <location>
        <begin position="347"/>
        <end position="356"/>
    </location>
</feature>
<dbReference type="Gene3D" id="1.20.58.2220">
    <property type="entry name" value="Formin, FH2 domain"/>
    <property type="match status" value="1"/>
</dbReference>
<comment type="caution">
    <text evidence="6">The sequence shown here is derived from an EMBL/GenBank/DDBJ whole genome shotgun (WGS) entry which is preliminary data.</text>
</comment>
<dbReference type="InterPro" id="IPR027643">
    <property type="entry name" value="Formin-like_plant"/>
</dbReference>
<evidence type="ECO:0000259" key="5">
    <source>
        <dbReference type="PROSITE" id="PS51444"/>
    </source>
</evidence>
<feature type="region of interest" description="Disordered" evidence="3">
    <location>
        <begin position="900"/>
        <end position="932"/>
    </location>
</feature>
<keyword evidence="4" id="KW-0472">Membrane</keyword>
<dbReference type="STRING" id="3775.A0A1Q3DEL3"/>
<keyword evidence="4" id="KW-1133">Transmembrane helix</keyword>
<evidence type="ECO:0000256" key="3">
    <source>
        <dbReference type="SAM" id="MobiDB-lite"/>
    </source>
</evidence>
<dbReference type="PANTHER" id="PTHR23213">
    <property type="entry name" value="FORMIN-RELATED"/>
    <property type="match status" value="1"/>
</dbReference>
<dbReference type="SUPFAM" id="SSF101447">
    <property type="entry name" value="Formin homology 2 domain (FH2 domain)"/>
    <property type="match status" value="1"/>
</dbReference>
<feature type="transmembrane region" description="Helical" evidence="4">
    <location>
        <begin position="233"/>
        <end position="253"/>
    </location>
</feature>
<protein>
    <recommendedName>
        <fullName evidence="2">Formin-like protein</fullName>
    </recommendedName>
</protein>
<feature type="compositionally biased region" description="Pro residues" evidence="3">
    <location>
        <begin position="405"/>
        <end position="417"/>
    </location>
</feature>
<keyword evidence="4" id="KW-0812">Transmembrane</keyword>
<feature type="compositionally biased region" description="Basic and acidic residues" evidence="3">
    <location>
        <begin position="212"/>
        <end position="225"/>
    </location>
</feature>
<dbReference type="GO" id="GO:0045010">
    <property type="term" value="P:actin nucleation"/>
    <property type="evidence" value="ECO:0007669"/>
    <property type="project" value="InterPro"/>
</dbReference>
<dbReference type="InterPro" id="IPR015425">
    <property type="entry name" value="FH2_Formin"/>
</dbReference>
<proteinExistence type="inferred from homology"/>